<dbReference type="EMBL" id="VMFD01000001">
    <property type="protein sequence ID" value="TSC66611.1"/>
    <property type="molecule type" value="Genomic_DNA"/>
</dbReference>
<dbReference type="Proteomes" id="UP000316253">
    <property type="component" value="Unassembled WGS sequence"/>
</dbReference>
<name>A0A554JE74_9BACT</name>
<organism evidence="1 2">
    <name type="scientific">Candidatus Berkelbacteria bacterium Gr01-1014_85</name>
    <dbReference type="NCBI Taxonomy" id="2017150"/>
    <lineage>
        <taxon>Bacteria</taxon>
        <taxon>Candidatus Berkelbacteria</taxon>
    </lineage>
</organism>
<evidence type="ECO:0000313" key="1">
    <source>
        <dbReference type="EMBL" id="TSC66611.1"/>
    </source>
</evidence>
<evidence type="ECO:0000313" key="2">
    <source>
        <dbReference type="Proteomes" id="UP000316253"/>
    </source>
</evidence>
<gene>
    <name evidence="1" type="ORF">CEO22_17</name>
</gene>
<protein>
    <submittedName>
        <fullName evidence="1">Uncharacterized protein</fullName>
    </submittedName>
</protein>
<proteinExistence type="predicted"/>
<comment type="caution">
    <text evidence="1">The sequence shown here is derived from an EMBL/GenBank/DDBJ whole genome shotgun (WGS) entry which is preliminary data.</text>
</comment>
<accession>A0A554JE74</accession>
<sequence>MPENLSFVKVRDKEMPTDVMPVGLGFLCYLL</sequence>
<dbReference type="AlphaFoldDB" id="A0A554JE74"/>
<reference evidence="1 2" key="1">
    <citation type="submission" date="2017-08" db="EMBL/GenBank/DDBJ databases">
        <title>Mechanisms for carbon and nitrogen cycling indicate functional differentiation within the Candidate Phyla Radiation.</title>
        <authorList>
            <person name="Danczak R.E."/>
            <person name="Johnston M.D."/>
            <person name="Kenah C."/>
            <person name="Slattery M."/>
            <person name="Wrighton K.C."/>
            <person name="Wilkins M.J."/>
        </authorList>
    </citation>
    <scope>NUCLEOTIDE SEQUENCE [LARGE SCALE GENOMIC DNA]</scope>
    <source>
        <strain evidence="1">Gr01-1014_85</strain>
    </source>
</reference>